<comment type="cofactor">
    <cofactor evidence="1">
        <name>Mo-molybdopterin</name>
        <dbReference type="ChEBI" id="CHEBI:71302"/>
    </cofactor>
</comment>
<keyword evidence="9" id="KW-1185">Reference proteome</keyword>
<dbReference type="PANTHER" id="PTHR19372:SF7">
    <property type="entry name" value="SULFITE OXIDASE, MITOCHONDRIAL"/>
    <property type="match status" value="1"/>
</dbReference>
<dbReference type="InterPro" id="IPR036400">
    <property type="entry name" value="Cyt_B5-like_heme/steroid_sf"/>
</dbReference>
<dbReference type="Gene3D" id="3.90.420.10">
    <property type="entry name" value="Oxidoreductase, molybdopterin-binding domain"/>
    <property type="match status" value="2"/>
</dbReference>
<evidence type="ECO:0000313" key="9">
    <source>
        <dbReference type="Proteomes" id="UP001165082"/>
    </source>
</evidence>
<dbReference type="PANTHER" id="PTHR19372">
    <property type="entry name" value="SULFITE REDUCTASE"/>
    <property type="match status" value="1"/>
</dbReference>
<dbReference type="PRINTS" id="PR00407">
    <property type="entry name" value="EUMOPTERIN"/>
</dbReference>
<dbReference type="Proteomes" id="UP001165082">
    <property type="component" value="Unassembled WGS sequence"/>
</dbReference>
<evidence type="ECO:0000256" key="5">
    <source>
        <dbReference type="ARBA" id="ARBA00023002"/>
    </source>
</evidence>
<comment type="caution">
    <text evidence="8">The sequence shown here is derived from an EMBL/GenBank/DDBJ whole genome shotgun (WGS) entry which is preliminary data.</text>
</comment>
<organism evidence="8 9">
    <name type="scientific">Triparma retinervis</name>
    <dbReference type="NCBI Taxonomy" id="2557542"/>
    <lineage>
        <taxon>Eukaryota</taxon>
        <taxon>Sar</taxon>
        <taxon>Stramenopiles</taxon>
        <taxon>Ochrophyta</taxon>
        <taxon>Bolidophyceae</taxon>
        <taxon>Parmales</taxon>
        <taxon>Triparmaceae</taxon>
        <taxon>Triparma</taxon>
    </lineage>
</organism>
<dbReference type="PROSITE" id="PS00191">
    <property type="entry name" value="CYTOCHROME_B5_1"/>
    <property type="match status" value="1"/>
</dbReference>
<dbReference type="OrthoDB" id="432685at2759"/>
<dbReference type="GO" id="GO:0006790">
    <property type="term" value="P:sulfur compound metabolic process"/>
    <property type="evidence" value="ECO:0007669"/>
    <property type="project" value="TreeGrafter"/>
</dbReference>
<keyword evidence="5" id="KW-0560">Oxidoreductase</keyword>
<dbReference type="Gene3D" id="2.60.40.650">
    <property type="match status" value="1"/>
</dbReference>
<dbReference type="EMBL" id="BRXZ01001757">
    <property type="protein sequence ID" value="GMH46245.1"/>
    <property type="molecule type" value="Genomic_DNA"/>
</dbReference>
<dbReference type="InterPro" id="IPR000572">
    <property type="entry name" value="OxRdtase_Mopterin-bd_dom"/>
</dbReference>
<dbReference type="AlphaFoldDB" id="A0A9W6Z994"/>
<evidence type="ECO:0000256" key="6">
    <source>
        <dbReference type="ARBA" id="ARBA00023004"/>
    </source>
</evidence>
<dbReference type="InterPro" id="IPR017938">
    <property type="entry name" value="Riboflavin_synthase-like_b-brl"/>
</dbReference>
<dbReference type="PRINTS" id="PR00363">
    <property type="entry name" value="CYTOCHROMEB5"/>
</dbReference>
<dbReference type="GO" id="GO:0030151">
    <property type="term" value="F:molybdenum ion binding"/>
    <property type="evidence" value="ECO:0007669"/>
    <property type="project" value="InterPro"/>
</dbReference>
<reference evidence="8" key="1">
    <citation type="submission" date="2022-07" db="EMBL/GenBank/DDBJ databases">
        <title>Genome analysis of Parmales, a sister group of diatoms, reveals the evolutionary specialization of diatoms from phago-mixotrophs to photoautotrophs.</title>
        <authorList>
            <person name="Ban H."/>
            <person name="Sato S."/>
            <person name="Yoshikawa S."/>
            <person name="Kazumasa Y."/>
            <person name="Nakamura Y."/>
            <person name="Ichinomiya M."/>
            <person name="Saitoh K."/>
            <person name="Sato N."/>
            <person name="Blanc-Mathieu R."/>
            <person name="Endo H."/>
            <person name="Kuwata A."/>
            <person name="Ogata H."/>
        </authorList>
    </citation>
    <scope>NUCLEOTIDE SEQUENCE</scope>
</reference>
<dbReference type="SUPFAM" id="SSF81296">
    <property type="entry name" value="E set domains"/>
    <property type="match status" value="1"/>
</dbReference>
<keyword evidence="3" id="KW-0349">Heme</keyword>
<dbReference type="InterPro" id="IPR036374">
    <property type="entry name" value="OxRdtase_Mopterin-bd_sf"/>
</dbReference>
<dbReference type="SUPFAM" id="SSF63380">
    <property type="entry name" value="Riboflavin synthase domain-like"/>
    <property type="match status" value="1"/>
</dbReference>
<evidence type="ECO:0000313" key="8">
    <source>
        <dbReference type="EMBL" id="GMH46245.1"/>
    </source>
</evidence>
<dbReference type="SMART" id="SM01117">
    <property type="entry name" value="Cyt-b5"/>
    <property type="match status" value="1"/>
</dbReference>
<keyword evidence="2" id="KW-0500">Molybdenum</keyword>
<dbReference type="FunFam" id="3.10.120.10:FF:000007">
    <property type="entry name" value="Sulfite oxidase, mitochondrial"/>
    <property type="match status" value="1"/>
</dbReference>
<dbReference type="InterPro" id="IPR008335">
    <property type="entry name" value="Mopterin_OxRdtase_euk"/>
</dbReference>
<evidence type="ECO:0000256" key="4">
    <source>
        <dbReference type="ARBA" id="ARBA00022723"/>
    </source>
</evidence>
<dbReference type="PROSITE" id="PS50255">
    <property type="entry name" value="CYTOCHROME_B5_2"/>
    <property type="match status" value="1"/>
</dbReference>
<dbReference type="InterPro" id="IPR001199">
    <property type="entry name" value="Cyt_B5-like_heme/steroid-bd"/>
</dbReference>
<keyword evidence="4" id="KW-0479">Metal-binding</keyword>
<keyword evidence="6" id="KW-0408">Iron</keyword>
<evidence type="ECO:0000256" key="3">
    <source>
        <dbReference type="ARBA" id="ARBA00022617"/>
    </source>
</evidence>
<feature type="domain" description="Cytochrome b5 heme-binding" evidence="7">
    <location>
        <begin position="443"/>
        <end position="518"/>
    </location>
</feature>
<dbReference type="SUPFAM" id="SSF56524">
    <property type="entry name" value="Oxidoreductase molybdopterin-binding domain"/>
    <property type="match status" value="1"/>
</dbReference>
<dbReference type="InterPro" id="IPR008333">
    <property type="entry name" value="Cbr1-like_FAD-bd_dom"/>
</dbReference>
<name>A0A9W6Z994_9STRA</name>
<dbReference type="SUPFAM" id="SSF55856">
    <property type="entry name" value="Cytochrome b5-like heme/steroid binding domain"/>
    <property type="match status" value="1"/>
</dbReference>
<dbReference type="InterPro" id="IPR014756">
    <property type="entry name" value="Ig_E-set"/>
</dbReference>
<dbReference type="Gene3D" id="2.40.30.10">
    <property type="entry name" value="Translation factors"/>
    <property type="match status" value="1"/>
</dbReference>
<dbReference type="Gene3D" id="3.10.120.10">
    <property type="entry name" value="Cytochrome b5-like heme/steroid binding domain"/>
    <property type="match status" value="1"/>
</dbReference>
<protein>
    <recommendedName>
        <fullName evidence="7">Cytochrome b5 heme-binding domain-containing protein</fullName>
    </recommendedName>
</protein>
<dbReference type="Pfam" id="PF00174">
    <property type="entry name" value="Oxidored_molyb"/>
    <property type="match status" value="1"/>
</dbReference>
<dbReference type="InterPro" id="IPR005066">
    <property type="entry name" value="MoCF_OxRdtse_dimer"/>
</dbReference>
<feature type="non-terminal residue" evidence="8">
    <location>
        <position position="1"/>
    </location>
</feature>
<accession>A0A9W6Z994</accession>
<dbReference type="GO" id="GO:0008482">
    <property type="term" value="F:sulfite oxidase activity"/>
    <property type="evidence" value="ECO:0007669"/>
    <property type="project" value="TreeGrafter"/>
</dbReference>
<evidence type="ECO:0000256" key="2">
    <source>
        <dbReference type="ARBA" id="ARBA00022505"/>
    </source>
</evidence>
<proteinExistence type="predicted"/>
<dbReference type="InterPro" id="IPR018506">
    <property type="entry name" value="Cyt_B5_heme-BS"/>
</dbReference>
<dbReference type="Pfam" id="PF00970">
    <property type="entry name" value="FAD_binding_6"/>
    <property type="match status" value="1"/>
</dbReference>
<gene>
    <name evidence="8" type="ORF">TrRE_jg6467</name>
</gene>
<dbReference type="Pfam" id="PF03404">
    <property type="entry name" value="Mo-co_dimer"/>
    <property type="match status" value="1"/>
</dbReference>
<evidence type="ECO:0000256" key="1">
    <source>
        <dbReference type="ARBA" id="ARBA00001924"/>
    </source>
</evidence>
<dbReference type="GO" id="GO:0043546">
    <property type="term" value="F:molybdopterin cofactor binding"/>
    <property type="evidence" value="ECO:0007669"/>
    <property type="project" value="TreeGrafter"/>
</dbReference>
<sequence>MSVTAGGNFEPKPDVPHLNCPPPPFPLVIPKDSQISNLDKFAKTPDSWVKRDGRMILLTGAHPYNVEPPLGLLHELGPLTPPALHYVRNHGAPPNLKWQEHKLTVKIGEKETVFTMDEILSLSSFTQPVTLVCAGNRRKEQNQVMQTIGFNWGAAGCGTSLWSGPLLSEVLRKAGVKEDETWNYHCEWLSHINIIPNESTNHYHFHDNRVLPPQVTSYDQSLAEKWWYKPEYIFNELNINSAIASPDHNTEIDLGSNLTSNFNIQGYAYAGGGNPVSRVEVSLDSGATWVCASINRPFPPNKHGMHWCWIFWSLPVSVAALSAAKEIICRAWDNHTNTQPVDITWNLMGMANNCCFRVKIHSFVDSRGRPKLRFEHPTLAGAQKGGWMTKDSGKPVTAGFGNLRKFLEDQEAAEAAEEKGLSRVISNPNGAFVTDKDGGAEGPKGFTMAEIEQHDTEHDCWIVHNGKVYDCTNYMDLHPGGADSILILAGQDSTEDFDAIHSKKAHKMLERFYIGDVIPDIDVLKPDKQEAGVATEVKFALNPKKKIAFALMEKEQLSHDSFLLTYALQTPETVLGLPTGKHIFLSAHIADELTPA</sequence>
<dbReference type="GO" id="GO:0020037">
    <property type="term" value="F:heme binding"/>
    <property type="evidence" value="ECO:0007669"/>
    <property type="project" value="InterPro"/>
</dbReference>
<evidence type="ECO:0000259" key="7">
    <source>
        <dbReference type="PROSITE" id="PS50255"/>
    </source>
</evidence>
<dbReference type="Pfam" id="PF00173">
    <property type="entry name" value="Cyt-b5"/>
    <property type="match status" value="1"/>
</dbReference>